<sequence>MSPTEGKSRVVPGRYPPPGTDPNADAIRERRGARGITALDANLLHVPVIAGGYSSLLGAVRTKGHLPGDLREAMILRVAALNHATYEWIHHETIGREEGLTTGQLYAIRDTETPLPPSQTVLNPLLTAAITFTDHSTRGAKVPMEVIQELKRQIRELVVKKYPSLSPEDVDAKTDDLYVESAMVVASYNMVSRFLLSTDVAGLSDVEVPWPVERKEHFISLPLFPPAASPTHTVHAVTLVTSPSAPWLVFANSLLTDWTMWNYIVPYFLDLSSSPASSDPEEQKTTYNILLHSQRGHGLSKLPPGFASDDQERLTTIPLLATDIANLLSALSIPTPVHSVIGVSQGGAAALAFAALYGGSKTRSIVACDTGPRTPAGNKDAWAERIRLACGASDSPITNANATEYHDYAKHIGMGRLAKITVPRWFPAGSILNSGERGGDKRAKWVEAMIESTDVDGFAHGAKALSDYDLIAPLESGANTPGLFDSDVSRVLLLAGSLDGGGKVGKGLQDLRTKWNARHEESRAAGSYSGTIQQVDYLEIANSGHLPMIDSPETFCENLGRWLANV</sequence>
<dbReference type="InterPro" id="IPR000073">
    <property type="entry name" value="AB_hydrolase_1"/>
</dbReference>
<evidence type="ECO:0000259" key="2">
    <source>
        <dbReference type="Pfam" id="PF02627"/>
    </source>
</evidence>
<dbReference type="InParanoid" id="A0A409Y4J1"/>
<accession>A0A409Y4J1</accession>
<dbReference type="EMBL" id="NHYE01001164">
    <property type="protein sequence ID" value="PPQ97919.1"/>
    <property type="molecule type" value="Genomic_DNA"/>
</dbReference>
<evidence type="ECO:0000313" key="5">
    <source>
        <dbReference type="Proteomes" id="UP000284706"/>
    </source>
</evidence>
<keyword evidence="5" id="KW-1185">Reference proteome</keyword>
<feature type="domain" description="Carboxymuconolactone decarboxylase-like" evidence="2">
    <location>
        <begin position="53"/>
        <end position="109"/>
    </location>
</feature>
<dbReference type="PANTHER" id="PTHR34846:SF11">
    <property type="entry name" value="4-CARBOXYMUCONOLACTONE DECARBOXYLASE FAMILY PROTEIN (AFU_ORTHOLOGUE AFUA_6G11590)"/>
    <property type="match status" value="1"/>
</dbReference>
<dbReference type="InterPro" id="IPR029032">
    <property type="entry name" value="AhpD-like"/>
</dbReference>
<dbReference type="Gene3D" id="1.20.1290.10">
    <property type="entry name" value="AhpD-like"/>
    <property type="match status" value="1"/>
</dbReference>
<proteinExistence type="predicted"/>
<dbReference type="OrthoDB" id="9998495at2759"/>
<dbReference type="Pfam" id="PF12697">
    <property type="entry name" value="Abhydrolase_6"/>
    <property type="match status" value="1"/>
</dbReference>
<feature type="region of interest" description="Disordered" evidence="1">
    <location>
        <begin position="1"/>
        <end position="25"/>
    </location>
</feature>
<dbReference type="PANTHER" id="PTHR34846">
    <property type="entry name" value="4-CARBOXYMUCONOLACTONE DECARBOXYLASE FAMILY PROTEIN (AFU_ORTHOLOGUE AFUA_6G11590)"/>
    <property type="match status" value="1"/>
</dbReference>
<evidence type="ECO:0000256" key="1">
    <source>
        <dbReference type="SAM" id="MobiDB-lite"/>
    </source>
</evidence>
<dbReference type="STRING" id="231916.A0A409Y4J1"/>
<name>A0A409Y4J1_9AGAR</name>
<dbReference type="Pfam" id="PF02627">
    <property type="entry name" value="CMD"/>
    <property type="match status" value="1"/>
</dbReference>
<protein>
    <recommendedName>
        <fullName evidence="6">AB hydrolase-1 domain-containing protein</fullName>
    </recommendedName>
</protein>
<dbReference type="InterPro" id="IPR003779">
    <property type="entry name" value="CMD-like"/>
</dbReference>
<reference evidence="4 5" key="1">
    <citation type="journal article" date="2018" name="Evol. Lett.">
        <title>Horizontal gene cluster transfer increased hallucinogenic mushroom diversity.</title>
        <authorList>
            <person name="Reynolds H.T."/>
            <person name="Vijayakumar V."/>
            <person name="Gluck-Thaler E."/>
            <person name="Korotkin H.B."/>
            <person name="Matheny P.B."/>
            <person name="Slot J.C."/>
        </authorList>
    </citation>
    <scope>NUCLEOTIDE SEQUENCE [LARGE SCALE GENOMIC DNA]</scope>
    <source>
        <strain evidence="4 5">SRW20</strain>
    </source>
</reference>
<evidence type="ECO:0008006" key="6">
    <source>
        <dbReference type="Google" id="ProtNLM"/>
    </source>
</evidence>
<evidence type="ECO:0000313" key="4">
    <source>
        <dbReference type="EMBL" id="PPQ97919.1"/>
    </source>
</evidence>
<comment type="caution">
    <text evidence="4">The sequence shown here is derived from an EMBL/GenBank/DDBJ whole genome shotgun (WGS) entry which is preliminary data.</text>
</comment>
<dbReference type="SUPFAM" id="SSF69118">
    <property type="entry name" value="AhpD-like"/>
    <property type="match status" value="1"/>
</dbReference>
<dbReference type="Gene3D" id="3.40.50.1820">
    <property type="entry name" value="alpha/beta hydrolase"/>
    <property type="match status" value="1"/>
</dbReference>
<dbReference type="AlphaFoldDB" id="A0A409Y4J1"/>
<organism evidence="4 5">
    <name type="scientific">Gymnopilus dilepis</name>
    <dbReference type="NCBI Taxonomy" id="231916"/>
    <lineage>
        <taxon>Eukaryota</taxon>
        <taxon>Fungi</taxon>
        <taxon>Dikarya</taxon>
        <taxon>Basidiomycota</taxon>
        <taxon>Agaricomycotina</taxon>
        <taxon>Agaricomycetes</taxon>
        <taxon>Agaricomycetidae</taxon>
        <taxon>Agaricales</taxon>
        <taxon>Agaricineae</taxon>
        <taxon>Hymenogastraceae</taxon>
        <taxon>Gymnopilus</taxon>
    </lineage>
</organism>
<dbReference type="InterPro" id="IPR029058">
    <property type="entry name" value="AB_hydrolase_fold"/>
</dbReference>
<dbReference type="SUPFAM" id="SSF53474">
    <property type="entry name" value="alpha/beta-Hydrolases"/>
    <property type="match status" value="1"/>
</dbReference>
<dbReference type="GO" id="GO:0051920">
    <property type="term" value="F:peroxiredoxin activity"/>
    <property type="evidence" value="ECO:0007669"/>
    <property type="project" value="InterPro"/>
</dbReference>
<gene>
    <name evidence="4" type="ORF">CVT26_002981</name>
</gene>
<dbReference type="Proteomes" id="UP000284706">
    <property type="component" value="Unassembled WGS sequence"/>
</dbReference>
<feature type="domain" description="AB hydrolase-1" evidence="3">
    <location>
        <begin position="248"/>
        <end position="556"/>
    </location>
</feature>
<evidence type="ECO:0000259" key="3">
    <source>
        <dbReference type="Pfam" id="PF12697"/>
    </source>
</evidence>